<accession>A0ABT7FYT2</accession>
<name>A0ABT7FYT2_9CORY</name>
<proteinExistence type="predicted"/>
<organism evidence="1 2">
    <name type="scientific">Corynebacterium pseudodiphtheriticum</name>
    <dbReference type="NCBI Taxonomy" id="37637"/>
    <lineage>
        <taxon>Bacteria</taxon>
        <taxon>Bacillati</taxon>
        <taxon>Actinomycetota</taxon>
        <taxon>Actinomycetes</taxon>
        <taxon>Mycobacteriales</taxon>
        <taxon>Corynebacteriaceae</taxon>
        <taxon>Corynebacterium</taxon>
    </lineage>
</organism>
<keyword evidence="2" id="KW-1185">Reference proteome</keyword>
<protein>
    <submittedName>
        <fullName evidence="1">Uncharacterized protein</fullName>
    </submittedName>
</protein>
<reference evidence="1 2" key="1">
    <citation type="submission" date="2023-05" db="EMBL/GenBank/DDBJ databases">
        <title>Metabolic capabilities are highly conserved among human nasal-associated Corynebacterium species in pangenomic analyses.</title>
        <authorList>
            <person name="Tran T.H."/>
            <person name="Roberts A.Q."/>
            <person name="Escapa I.F."/>
            <person name="Gao W."/>
            <person name="Conlan S."/>
            <person name="Kong H."/>
            <person name="Segre J.A."/>
            <person name="Kelly M.S."/>
            <person name="Lemon K.P."/>
        </authorList>
    </citation>
    <scope>NUCLEOTIDE SEQUENCE [LARGE SCALE GENOMIC DNA]</scope>
    <source>
        <strain evidence="1 2">KPL3772</strain>
    </source>
</reference>
<dbReference type="EMBL" id="JASNUQ010000029">
    <property type="protein sequence ID" value="MDK4291159.1"/>
    <property type="molecule type" value="Genomic_DNA"/>
</dbReference>
<evidence type="ECO:0000313" key="2">
    <source>
        <dbReference type="Proteomes" id="UP001239759"/>
    </source>
</evidence>
<dbReference type="Proteomes" id="UP001239759">
    <property type="component" value="Unassembled WGS sequence"/>
</dbReference>
<evidence type="ECO:0000313" key="1">
    <source>
        <dbReference type="EMBL" id="MDK4291159.1"/>
    </source>
</evidence>
<gene>
    <name evidence="1" type="ORF">QPX23_10640</name>
</gene>
<comment type="caution">
    <text evidence="1">The sequence shown here is derived from an EMBL/GenBank/DDBJ whole genome shotgun (WGS) entry which is preliminary data.</text>
</comment>
<sequence length="48" mass="4991">MGVNGGDVVVDADEHDFFGAVFSSDVEFAHVAGPAKGYFSVVVDFVSP</sequence>